<gene>
    <name evidence="1" type="ORF">R1flu_007030</name>
</gene>
<organism evidence="1 2">
    <name type="scientific">Riccia fluitans</name>
    <dbReference type="NCBI Taxonomy" id="41844"/>
    <lineage>
        <taxon>Eukaryota</taxon>
        <taxon>Viridiplantae</taxon>
        <taxon>Streptophyta</taxon>
        <taxon>Embryophyta</taxon>
        <taxon>Marchantiophyta</taxon>
        <taxon>Marchantiopsida</taxon>
        <taxon>Marchantiidae</taxon>
        <taxon>Marchantiales</taxon>
        <taxon>Ricciaceae</taxon>
        <taxon>Riccia</taxon>
    </lineage>
</organism>
<evidence type="ECO:0000313" key="1">
    <source>
        <dbReference type="EMBL" id="KAL2635551.1"/>
    </source>
</evidence>
<proteinExistence type="predicted"/>
<dbReference type="EMBL" id="JBHFFA010000003">
    <property type="protein sequence ID" value="KAL2635551.1"/>
    <property type="molecule type" value="Genomic_DNA"/>
</dbReference>
<reference evidence="1 2" key="1">
    <citation type="submission" date="2024-09" db="EMBL/GenBank/DDBJ databases">
        <title>Chromosome-scale assembly of Riccia fluitans.</title>
        <authorList>
            <person name="Paukszto L."/>
            <person name="Sawicki J."/>
            <person name="Karawczyk K."/>
            <person name="Piernik-Szablinska J."/>
            <person name="Szczecinska M."/>
            <person name="Mazdziarz M."/>
        </authorList>
    </citation>
    <scope>NUCLEOTIDE SEQUENCE [LARGE SCALE GENOMIC DNA]</scope>
    <source>
        <strain evidence="1">Rf_01</strain>
        <tissue evidence="1">Aerial parts of the thallus</tissue>
    </source>
</reference>
<keyword evidence="2" id="KW-1185">Reference proteome</keyword>
<dbReference type="AlphaFoldDB" id="A0ABD1YXP4"/>
<dbReference type="Proteomes" id="UP001605036">
    <property type="component" value="Unassembled WGS sequence"/>
</dbReference>
<evidence type="ECO:0000313" key="2">
    <source>
        <dbReference type="Proteomes" id="UP001605036"/>
    </source>
</evidence>
<name>A0ABD1YXP4_9MARC</name>
<sequence length="149" mass="16321">MGSVQKHGSLFCPFGILRLSSSIRNLSQSIGYVGAIYFKHLGFETRSIFLLKQSVEYAADAAGKTGQEIRQTVSAGIQSTGEFTNSAMDAVKDTSQAGLEKIGLATPVKSTLEEWEDDFHAAKEKATPQRPGYRYLEFGPLEVKCPREV</sequence>
<comment type="caution">
    <text evidence="1">The sequence shown here is derived from an EMBL/GenBank/DDBJ whole genome shotgun (WGS) entry which is preliminary data.</text>
</comment>
<protein>
    <submittedName>
        <fullName evidence="1">Uncharacterized protein</fullName>
    </submittedName>
</protein>
<accession>A0ABD1YXP4</accession>